<organism evidence="4 5">
    <name type="scientific">Ceratopteris richardii</name>
    <name type="common">Triangle waterfern</name>
    <dbReference type="NCBI Taxonomy" id="49495"/>
    <lineage>
        <taxon>Eukaryota</taxon>
        <taxon>Viridiplantae</taxon>
        <taxon>Streptophyta</taxon>
        <taxon>Embryophyta</taxon>
        <taxon>Tracheophyta</taxon>
        <taxon>Polypodiopsida</taxon>
        <taxon>Polypodiidae</taxon>
        <taxon>Polypodiales</taxon>
        <taxon>Pteridineae</taxon>
        <taxon>Pteridaceae</taxon>
        <taxon>Parkerioideae</taxon>
        <taxon>Ceratopteris</taxon>
    </lineage>
</organism>
<keyword evidence="2" id="KW-0963">Cytoplasm</keyword>
<dbReference type="Proteomes" id="UP000825935">
    <property type="component" value="Chromosome 31"/>
</dbReference>
<name>A0A8T2QXQ3_CERRI</name>
<dbReference type="PANTHER" id="PTHR21162:SF0">
    <property type="entry name" value="P53 AND DNA DAMAGE-REGULATED PROTEIN 1"/>
    <property type="match status" value="1"/>
</dbReference>
<proteinExistence type="predicted"/>
<protein>
    <recommendedName>
        <fullName evidence="6">P53 and DNA damage-regulated protein 1</fullName>
    </recommendedName>
</protein>
<gene>
    <name evidence="4" type="ORF">KP509_31G012500</name>
</gene>
<evidence type="ECO:0000313" key="4">
    <source>
        <dbReference type="EMBL" id="KAH7288113.1"/>
    </source>
</evidence>
<evidence type="ECO:0000256" key="1">
    <source>
        <dbReference type="ARBA" id="ARBA00004496"/>
    </source>
</evidence>
<evidence type="ECO:0000313" key="5">
    <source>
        <dbReference type="Proteomes" id="UP000825935"/>
    </source>
</evidence>
<dbReference type="OrthoDB" id="20282at2759"/>
<comment type="caution">
    <text evidence="4">The sequence shown here is derived from an EMBL/GenBank/DDBJ whole genome shotgun (WGS) entry which is preliminary data.</text>
</comment>
<sequence>MYLYSLVVYFSDQALASMDIDVENLETEYDVEEAHWLLVESDKARNSNREALTALRKISRTSQSSVPMLNEEGTHFINEDSNITCKTCGSHDGSEPLWILGAGGDFFASLPFHETHMKLEDEQTQLNLTVNKLQSKVKEKTLSLSEKGALADKIGPSILKSLVTLKGNH</sequence>
<keyword evidence="5" id="KW-1185">Reference proteome</keyword>
<evidence type="ECO:0000256" key="3">
    <source>
        <dbReference type="ARBA" id="ARBA00023186"/>
    </source>
</evidence>
<keyword evidence="3" id="KW-0143">Chaperone</keyword>
<dbReference type="EMBL" id="CM035436">
    <property type="protein sequence ID" value="KAH7288113.1"/>
    <property type="molecule type" value="Genomic_DNA"/>
</dbReference>
<accession>A0A8T2QXQ3</accession>
<dbReference type="GO" id="GO:0005737">
    <property type="term" value="C:cytoplasm"/>
    <property type="evidence" value="ECO:0007669"/>
    <property type="project" value="UniProtKB-SubCell"/>
</dbReference>
<evidence type="ECO:0000256" key="2">
    <source>
        <dbReference type="ARBA" id="ARBA00022490"/>
    </source>
</evidence>
<dbReference type="AlphaFoldDB" id="A0A8T2QXQ3"/>
<reference evidence="4" key="1">
    <citation type="submission" date="2021-08" db="EMBL/GenBank/DDBJ databases">
        <title>WGS assembly of Ceratopteris richardii.</title>
        <authorList>
            <person name="Marchant D.B."/>
            <person name="Chen G."/>
            <person name="Jenkins J."/>
            <person name="Shu S."/>
            <person name="Leebens-Mack J."/>
            <person name="Grimwood J."/>
            <person name="Schmutz J."/>
            <person name="Soltis P."/>
            <person name="Soltis D."/>
            <person name="Chen Z.-H."/>
        </authorList>
    </citation>
    <scope>NUCLEOTIDE SEQUENCE</scope>
    <source>
        <strain evidence="4">Whitten #5841</strain>
        <tissue evidence="4">Leaf</tissue>
    </source>
</reference>
<dbReference type="PANTHER" id="PTHR21162">
    <property type="entry name" value="P53 AND DNA DAMAGE-REGULATED PROTEIN"/>
    <property type="match status" value="1"/>
</dbReference>
<dbReference type="InterPro" id="IPR030482">
    <property type="entry name" value="PDRG1"/>
</dbReference>
<evidence type="ECO:0008006" key="6">
    <source>
        <dbReference type="Google" id="ProtNLM"/>
    </source>
</evidence>
<comment type="subcellular location">
    <subcellularLocation>
        <location evidence="1">Cytoplasm</location>
    </subcellularLocation>
</comment>